<reference evidence="2" key="1">
    <citation type="submission" date="2018-05" db="EMBL/GenBank/DDBJ databases">
        <title>Micromonospora globispora sp. nov. and Micromonospora rugosa sp. nov., isolated from marine sediment.</title>
        <authorList>
            <person name="Carro L."/>
            <person name="Aysel V."/>
            <person name="Cetin D."/>
            <person name="Igual J.M."/>
            <person name="Klenk H.-P."/>
            <person name="Trujillo M.E."/>
            <person name="Sahin N."/>
        </authorList>
    </citation>
    <scope>NUCLEOTIDE SEQUENCE [LARGE SCALE GENOMIC DNA]</scope>
    <source>
        <strain evidence="2">S2904</strain>
    </source>
</reference>
<gene>
    <name evidence="1" type="ORF">DLJ46_10675</name>
</gene>
<name>A0A317KC13_9ACTN</name>
<accession>A0A317KC13</accession>
<comment type="caution">
    <text evidence="1">The sequence shown here is derived from an EMBL/GenBank/DDBJ whole genome shotgun (WGS) entry which is preliminary data.</text>
</comment>
<dbReference type="EMBL" id="QGSV01000150">
    <property type="protein sequence ID" value="PWU48900.1"/>
    <property type="molecule type" value="Genomic_DNA"/>
</dbReference>
<dbReference type="RefSeq" id="WP_109944499.1">
    <property type="nucleotide sequence ID" value="NZ_QGSV01000150.1"/>
</dbReference>
<dbReference type="Proteomes" id="UP000245683">
    <property type="component" value="Unassembled WGS sequence"/>
</dbReference>
<proteinExistence type="predicted"/>
<dbReference type="InterPro" id="IPR045677">
    <property type="entry name" value="DUF6197"/>
</dbReference>
<evidence type="ECO:0000313" key="2">
    <source>
        <dbReference type="Proteomes" id="UP000245683"/>
    </source>
</evidence>
<dbReference type="OrthoDB" id="3297831at2"/>
<dbReference type="Pfam" id="PF19698">
    <property type="entry name" value="DUF6197"/>
    <property type="match status" value="1"/>
</dbReference>
<evidence type="ECO:0000313" key="1">
    <source>
        <dbReference type="EMBL" id="PWU48900.1"/>
    </source>
</evidence>
<dbReference type="AlphaFoldDB" id="A0A317KC13"/>
<sequence length="147" mass="16097">MKATQNPSTVEVTPAVILRRAALYISRHGWTQGTYYADQTSPDGKSVQPNPTPPACAMGAIAIAAFGRRLPEDSFLLPEWADYKNAEDALLAHLDMLYPPTGDNDFPHPEIGEWNDQPDRTAEQVIDALTAAATEWDNAHNRQAVPA</sequence>
<organism evidence="1 2">
    <name type="scientific">Micromonospora globispora</name>
    <dbReference type="NCBI Taxonomy" id="1450148"/>
    <lineage>
        <taxon>Bacteria</taxon>
        <taxon>Bacillati</taxon>
        <taxon>Actinomycetota</taxon>
        <taxon>Actinomycetes</taxon>
        <taxon>Micromonosporales</taxon>
        <taxon>Micromonosporaceae</taxon>
        <taxon>Micromonospora</taxon>
    </lineage>
</organism>
<protein>
    <submittedName>
        <fullName evidence="1">Uncharacterized protein</fullName>
    </submittedName>
</protein>
<keyword evidence="2" id="KW-1185">Reference proteome</keyword>